<dbReference type="EMBL" id="CM010722">
    <property type="protein sequence ID" value="RZC73493.1"/>
    <property type="molecule type" value="Genomic_DNA"/>
</dbReference>
<protein>
    <submittedName>
        <fullName evidence="2">Uncharacterized protein</fullName>
    </submittedName>
</protein>
<feature type="compositionally biased region" description="Basic residues" evidence="1">
    <location>
        <begin position="75"/>
        <end position="84"/>
    </location>
</feature>
<dbReference type="Gramene" id="RZC73493">
    <property type="protein sequence ID" value="RZC73493"/>
    <property type="gene ID" value="C5167_048976"/>
</dbReference>
<dbReference type="AlphaFoldDB" id="A0A4Y7KJG8"/>
<feature type="region of interest" description="Disordered" evidence="1">
    <location>
        <begin position="69"/>
        <end position="92"/>
    </location>
</feature>
<gene>
    <name evidence="2" type="ORF">C5167_048976</name>
</gene>
<evidence type="ECO:0000313" key="2">
    <source>
        <dbReference type="EMBL" id="RZC73493.1"/>
    </source>
</evidence>
<evidence type="ECO:0000313" key="3">
    <source>
        <dbReference type="Proteomes" id="UP000316621"/>
    </source>
</evidence>
<reference evidence="2 3" key="1">
    <citation type="journal article" date="2018" name="Science">
        <title>The opium poppy genome and morphinan production.</title>
        <authorList>
            <person name="Guo L."/>
            <person name="Winzer T."/>
            <person name="Yang X."/>
            <person name="Li Y."/>
            <person name="Ning Z."/>
            <person name="He Z."/>
            <person name="Teodor R."/>
            <person name="Lu Y."/>
            <person name="Bowser T.A."/>
            <person name="Graham I.A."/>
            <person name="Ye K."/>
        </authorList>
    </citation>
    <scope>NUCLEOTIDE SEQUENCE [LARGE SCALE GENOMIC DNA]</scope>
    <source>
        <strain evidence="3">cv. HN1</strain>
        <tissue evidence="2">Leaves</tissue>
    </source>
</reference>
<accession>A0A4Y7KJG8</accession>
<proteinExistence type="predicted"/>
<organism evidence="2 3">
    <name type="scientific">Papaver somniferum</name>
    <name type="common">Opium poppy</name>
    <dbReference type="NCBI Taxonomy" id="3469"/>
    <lineage>
        <taxon>Eukaryota</taxon>
        <taxon>Viridiplantae</taxon>
        <taxon>Streptophyta</taxon>
        <taxon>Embryophyta</taxon>
        <taxon>Tracheophyta</taxon>
        <taxon>Spermatophyta</taxon>
        <taxon>Magnoliopsida</taxon>
        <taxon>Ranunculales</taxon>
        <taxon>Papaveraceae</taxon>
        <taxon>Papaveroideae</taxon>
        <taxon>Papaver</taxon>
    </lineage>
</organism>
<keyword evidence="3" id="KW-1185">Reference proteome</keyword>
<dbReference type="STRING" id="3469.A0A4Y7KJG8"/>
<name>A0A4Y7KJG8_PAPSO</name>
<sequence>MILRFATRGLINEECWRNRYQKDKLEVDPVFYLTIKSLDGKLIYKTASKEAKRPANDDDGANAIVVKLTKPERRAKMKKTRKEAKKQQKGDS</sequence>
<evidence type="ECO:0000256" key="1">
    <source>
        <dbReference type="SAM" id="MobiDB-lite"/>
    </source>
</evidence>
<dbReference type="Proteomes" id="UP000316621">
    <property type="component" value="Chromosome 8"/>
</dbReference>